<organism evidence="9 10">
    <name type="scientific">Liberibacter crescens (strain BT-1)</name>
    <dbReference type="NCBI Taxonomy" id="1215343"/>
    <lineage>
        <taxon>Bacteria</taxon>
        <taxon>Pseudomonadati</taxon>
        <taxon>Pseudomonadota</taxon>
        <taxon>Alphaproteobacteria</taxon>
        <taxon>Hyphomicrobiales</taxon>
        <taxon>Rhizobiaceae</taxon>
        <taxon>Liberibacter</taxon>
    </lineage>
</organism>
<keyword evidence="3 7" id="KW-0694">RNA-binding</keyword>
<comment type="function">
    <text evidence="7">Binds to the 23S rRNA.</text>
</comment>
<dbReference type="Proteomes" id="UP000010799">
    <property type="component" value="Chromosome"/>
</dbReference>
<dbReference type="GO" id="GO:0019843">
    <property type="term" value="F:rRNA binding"/>
    <property type="evidence" value="ECO:0007669"/>
    <property type="project" value="UniProtKB-UniRule"/>
</dbReference>
<evidence type="ECO:0000256" key="1">
    <source>
        <dbReference type="ARBA" id="ARBA00010605"/>
    </source>
</evidence>
<dbReference type="PANTHER" id="PTHR21368">
    <property type="entry name" value="50S RIBOSOMAL PROTEIN L9"/>
    <property type="match status" value="1"/>
</dbReference>
<dbReference type="HAMAP" id="MF_00503">
    <property type="entry name" value="Ribosomal_bL9"/>
    <property type="match status" value="1"/>
</dbReference>
<dbReference type="InterPro" id="IPR036791">
    <property type="entry name" value="Ribosomal_bL9_C_sf"/>
</dbReference>
<dbReference type="Pfam" id="PF01281">
    <property type="entry name" value="Ribosomal_L9_N"/>
    <property type="match status" value="1"/>
</dbReference>
<evidence type="ECO:0000313" key="10">
    <source>
        <dbReference type="Proteomes" id="UP000010799"/>
    </source>
</evidence>
<evidence type="ECO:0000313" key="9">
    <source>
        <dbReference type="EMBL" id="AGA64311.1"/>
    </source>
</evidence>
<reference evidence="9 10" key="1">
    <citation type="journal article" date="2012" name="Stand. Genomic Sci.">
        <title>Complete genome sequence of Liberibacter crescens BT-1.</title>
        <authorList>
            <person name="Leonard M.T."/>
            <person name="Fagen J.R."/>
            <person name="Davis-Richardson A.G."/>
            <person name="Davis M.J."/>
            <person name="Triplett E.W."/>
        </authorList>
    </citation>
    <scope>NUCLEOTIDE SEQUENCE [LARGE SCALE GENOMIC DNA]</scope>
    <source>
        <strain evidence="9 10">BT-1</strain>
    </source>
</reference>
<dbReference type="RefSeq" id="WP_015272738.1">
    <property type="nucleotide sequence ID" value="NC_019907.1"/>
</dbReference>
<keyword evidence="10" id="KW-1185">Reference proteome</keyword>
<dbReference type="AlphaFoldDB" id="L0EV88"/>
<dbReference type="GO" id="GO:0003735">
    <property type="term" value="F:structural constituent of ribosome"/>
    <property type="evidence" value="ECO:0007669"/>
    <property type="project" value="InterPro"/>
</dbReference>
<dbReference type="EMBL" id="CP003789">
    <property type="protein sequence ID" value="AGA64311.1"/>
    <property type="molecule type" value="Genomic_DNA"/>
</dbReference>
<dbReference type="SUPFAM" id="SSF55658">
    <property type="entry name" value="L9 N-domain-like"/>
    <property type="match status" value="1"/>
</dbReference>
<dbReference type="GO" id="GO:0005840">
    <property type="term" value="C:ribosome"/>
    <property type="evidence" value="ECO:0007669"/>
    <property type="project" value="UniProtKB-KW"/>
</dbReference>
<evidence type="ECO:0000256" key="3">
    <source>
        <dbReference type="ARBA" id="ARBA00022884"/>
    </source>
</evidence>
<dbReference type="STRING" id="1215343.B488_03180"/>
<proteinExistence type="inferred from homology"/>
<dbReference type="eggNOG" id="COG0359">
    <property type="taxonomic scope" value="Bacteria"/>
</dbReference>
<keyword evidence="5 7" id="KW-0687">Ribonucleoprotein</keyword>
<dbReference type="InterPro" id="IPR009027">
    <property type="entry name" value="Ribosomal_bL9/RNase_H1_N"/>
</dbReference>
<dbReference type="Pfam" id="PF03948">
    <property type="entry name" value="Ribosomal_L9_C"/>
    <property type="match status" value="1"/>
</dbReference>
<evidence type="ECO:0000259" key="8">
    <source>
        <dbReference type="PROSITE" id="PS00651"/>
    </source>
</evidence>
<dbReference type="PROSITE" id="PS00651">
    <property type="entry name" value="RIBOSOMAL_L9"/>
    <property type="match status" value="1"/>
</dbReference>
<evidence type="ECO:0000256" key="6">
    <source>
        <dbReference type="ARBA" id="ARBA00035292"/>
    </source>
</evidence>
<feature type="domain" description="Ribosomal protein L9" evidence="8">
    <location>
        <begin position="13"/>
        <end position="40"/>
    </location>
</feature>
<evidence type="ECO:0000256" key="4">
    <source>
        <dbReference type="ARBA" id="ARBA00022980"/>
    </source>
</evidence>
<dbReference type="InterPro" id="IPR036935">
    <property type="entry name" value="Ribosomal_bL9_N_sf"/>
</dbReference>
<dbReference type="SUPFAM" id="SSF55653">
    <property type="entry name" value="Ribosomal protein L9 C-domain"/>
    <property type="match status" value="1"/>
</dbReference>
<keyword evidence="2 7" id="KW-0699">rRNA-binding</keyword>
<name>L0EV88_LIBCB</name>
<accession>L0EV88</accession>
<sequence>MEVILLQRIINLGQIGEIVKVRDGYARNYLLPQKKALRANEANKILFQNERHIFETKNIELKEQALNLAQILDKKEFIVIRSAGEAGHLYGSVSARDIIDILNKENFIINRSQINLNTPIKSIGLHEVTISLHPEVDILIKLNVSRSEEEAKYQATGKSFASPESYYVFDQESLEEENLSDFENEIEEKPE</sequence>
<comment type="similarity">
    <text evidence="1 7">Belongs to the bacterial ribosomal protein bL9 family.</text>
</comment>
<dbReference type="GO" id="GO:1990904">
    <property type="term" value="C:ribonucleoprotein complex"/>
    <property type="evidence" value="ECO:0007669"/>
    <property type="project" value="UniProtKB-KW"/>
</dbReference>
<evidence type="ECO:0000256" key="5">
    <source>
        <dbReference type="ARBA" id="ARBA00023274"/>
    </source>
</evidence>
<evidence type="ECO:0000256" key="7">
    <source>
        <dbReference type="HAMAP-Rule" id="MF_00503"/>
    </source>
</evidence>
<evidence type="ECO:0000256" key="2">
    <source>
        <dbReference type="ARBA" id="ARBA00022730"/>
    </source>
</evidence>
<dbReference type="InterPro" id="IPR000244">
    <property type="entry name" value="Ribosomal_bL9"/>
</dbReference>
<dbReference type="PATRIC" id="fig|1215343.11.peg.328"/>
<dbReference type="Gene3D" id="3.40.5.10">
    <property type="entry name" value="Ribosomal protein L9, N-terminal domain"/>
    <property type="match status" value="1"/>
</dbReference>
<dbReference type="KEGG" id="lcc:B488_03180"/>
<protein>
    <recommendedName>
        <fullName evidence="6 7">Large ribosomal subunit protein bL9</fullName>
    </recommendedName>
</protein>
<dbReference type="InterPro" id="IPR020594">
    <property type="entry name" value="Ribosomal_bL9_bac/chp"/>
</dbReference>
<dbReference type="NCBIfam" id="TIGR00158">
    <property type="entry name" value="L9"/>
    <property type="match status" value="1"/>
</dbReference>
<gene>
    <name evidence="7" type="primary">rplI</name>
    <name evidence="9" type="ordered locus">B488_03180</name>
</gene>
<dbReference type="HOGENOM" id="CLU_078938_1_0_5"/>
<dbReference type="InterPro" id="IPR020070">
    <property type="entry name" value="Ribosomal_bL9_N"/>
</dbReference>
<keyword evidence="4 7" id="KW-0689">Ribosomal protein</keyword>
<dbReference type="Gene3D" id="3.10.430.100">
    <property type="entry name" value="Ribosomal protein L9, C-terminal domain"/>
    <property type="match status" value="1"/>
</dbReference>
<dbReference type="GO" id="GO:0006412">
    <property type="term" value="P:translation"/>
    <property type="evidence" value="ECO:0007669"/>
    <property type="project" value="UniProtKB-UniRule"/>
</dbReference>
<dbReference type="InterPro" id="IPR020069">
    <property type="entry name" value="Ribosomal_bL9_C"/>
</dbReference>